<dbReference type="AlphaFoldDB" id="A0A9Q1DWP8"/>
<dbReference type="Gene3D" id="2.40.50.120">
    <property type="match status" value="1"/>
</dbReference>
<dbReference type="Proteomes" id="UP001152803">
    <property type="component" value="Unassembled WGS sequence"/>
</dbReference>
<dbReference type="SUPFAM" id="SSF50242">
    <property type="entry name" value="TIMP-like"/>
    <property type="match status" value="1"/>
</dbReference>
<sequence>MGPLDLQEREVTWGVRHLIMGPPEDIWQGSQDSATAYTYTLGKRSWAEWWPSEAECGGDVGLAKRCAQLAAFISALMEKGCLS</sequence>
<name>A0A9Q1DWP8_CONCO</name>
<evidence type="ECO:0000313" key="2">
    <source>
        <dbReference type="Proteomes" id="UP001152803"/>
    </source>
</evidence>
<organism evidence="1 2">
    <name type="scientific">Conger conger</name>
    <name type="common">Conger eel</name>
    <name type="synonym">Muraena conger</name>
    <dbReference type="NCBI Taxonomy" id="82655"/>
    <lineage>
        <taxon>Eukaryota</taxon>
        <taxon>Metazoa</taxon>
        <taxon>Chordata</taxon>
        <taxon>Craniata</taxon>
        <taxon>Vertebrata</taxon>
        <taxon>Euteleostomi</taxon>
        <taxon>Actinopterygii</taxon>
        <taxon>Neopterygii</taxon>
        <taxon>Teleostei</taxon>
        <taxon>Anguilliformes</taxon>
        <taxon>Congridae</taxon>
        <taxon>Conger</taxon>
    </lineage>
</organism>
<evidence type="ECO:0000313" key="1">
    <source>
        <dbReference type="EMBL" id="KAJ8283265.1"/>
    </source>
</evidence>
<gene>
    <name evidence="1" type="ORF">COCON_G00021150</name>
</gene>
<reference evidence="1" key="1">
    <citation type="journal article" date="2023" name="Science">
        <title>Genome structures resolve the early diversification of teleost fishes.</title>
        <authorList>
            <person name="Parey E."/>
            <person name="Louis A."/>
            <person name="Montfort J."/>
            <person name="Bouchez O."/>
            <person name="Roques C."/>
            <person name="Iampietro C."/>
            <person name="Lluch J."/>
            <person name="Castinel A."/>
            <person name="Donnadieu C."/>
            <person name="Desvignes T."/>
            <person name="Floi Bucao C."/>
            <person name="Jouanno E."/>
            <person name="Wen M."/>
            <person name="Mejri S."/>
            <person name="Dirks R."/>
            <person name="Jansen H."/>
            <person name="Henkel C."/>
            <person name="Chen W.J."/>
            <person name="Zahm M."/>
            <person name="Cabau C."/>
            <person name="Klopp C."/>
            <person name="Thompson A.W."/>
            <person name="Robinson-Rechavi M."/>
            <person name="Braasch I."/>
            <person name="Lecointre G."/>
            <person name="Bobe J."/>
            <person name="Postlethwait J.H."/>
            <person name="Berthelot C."/>
            <person name="Roest Crollius H."/>
            <person name="Guiguen Y."/>
        </authorList>
    </citation>
    <scope>NUCLEOTIDE SEQUENCE</scope>
    <source>
        <strain evidence="1">Concon-B</strain>
    </source>
</reference>
<dbReference type="InterPro" id="IPR008993">
    <property type="entry name" value="TIMP-like_OB-fold"/>
</dbReference>
<protein>
    <submittedName>
        <fullName evidence="1">Uncharacterized protein</fullName>
    </submittedName>
</protein>
<accession>A0A9Q1DWP8</accession>
<dbReference type="EMBL" id="JAFJMO010000002">
    <property type="protein sequence ID" value="KAJ8283265.1"/>
    <property type="molecule type" value="Genomic_DNA"/>
</dbReference>
<proteinExistence type="predicted"/>
<comment type="caution">
    <text evidence="1">The sequence shown here is derived from an EMBL/GenBank/DDBJ whole genome shotgun (WGS) entry which is preliminary data.</text>
</comment>
<keyword evidence="2" id="KW-1185">Reference proteome</keyword>